<accession>A0A1F8EFS6</accession>
<comment type="caution">
    <text evidence="1">The sequence shown here is derived from an EMBL/GenBank/DDBJ whole genome shotgun (WGS) entry which is preliminary data.</text>
</comment>
<dbReference type="EMBL" id="MGJD01000037">
    <property type="protein sequence ID" value="OGM99700.1"/>
    <property type="molecule type" value="Genomic_DNA"/>
</dbReference>
<name>A0A1F8EFS6_9BACT</name>
<gene>
    <name evidence="1" type="ORF">A2650_00940</name>
</gene>
<dbReference type="Proteomes" id="UP000177117">
    <property type="component" value="Unassembled WGS sequence"/>
</dbReference>
<organism evidence="1 2">
    <name type="scientific">Candidatus Yanofskybacteria bacterium RIFCSPHIGHO2_01_FULL_41_53</name>
    <dbReference type="NCBI Taxonomy" id="1802663"/>
    <lineage>
        <taxon>Bacteria</taxon>
        <taxon>Candidatus Yanofskyibacteriota</taxon>
    </lineage>
</organism>
<reference evidence="1 2" key="1">
    <citation type="journal article" date="2016" name="Nat. Commun.">
        <title>Thousands of microbial genomes shed light on interconnected biogeochemical processes in an aquifer system.</title>
        <authorList>
            <person name="Anantharaman K."/>
            <person name="Brown C.T."/>
            <person name="Hug L.A."/>
            <person name="Sharon I."/>
            <person name="Castelle C.J."/>
            <person name="Probst A.J."/>
            <person name="Thomas B.C."/>
            <person name="Singh A."/>
            <person name="Wilkins M.J."/>
            <person name="Karaoz U."/>
            <person name="Brodie E.L."/>
            <person name="Williams K.H."/>
            <person name="Hubbard S.S."/>
            <person name="Banfield J.F."/>
        </authorList>
    </citation>
    <scope>NUCLEOTIDE SEQUENCE [LARGE SCALE GENOMIC DNA]</scope>
</reference>
<sequence length="121" mass="13881">MLLWDTVLVHSQAELEMLSQRDINTFKELEKEALRLLPENNVLPVVDQRLYLNKDGSWDARFMMSGYSLGKLSLRDLLKQYVVAVSGVEPTAFQMVNYEAEVLDRLIESLRQSVASLKASY</sequence>
<protein>
    <submittedName>
        <fullName evidence="1">Uncharacterized protein</fullName>
    </submittedName>
</protein>
<proteinExistence type="predicted"/>
<evidence type="ECO:0000313" key="1">
    <source>
        <dbReference type="EMBL" id="OGM99700.1"/>
    </source>
</evidence>
<evidence type="ECO:0000313" key="2">
    <source>
        <dbReference type="Proteomes" id="UP000177117"/>
    </source>
</evidence>
<dbReference type="AlphaFoldDB" id="A0A1F8EFS6"/>